<dbReference type="STRING" id="3068.D8U7V1"/>
<evidence type="ECO:0000313" key="2">
    <source>
        <dbReference type="EMBL" id="EFJ44210.1"/>
    </source>
</evidence>
<dbReference type="Proteomes" id="UP000001058">
    <property type="component" value="Unassembled WGS sequence"/>
</dbReference>
<protein>
    <recommendedName>
        <fullName evidence="1">DUF6832 domain-containing protein</fullName>
    </recommendedName>
</protein>
<dbReference type="GO" id="GO:0003723">
    <property type="term" value="F:RNA binding"/>
    <property type="evidence" value="ECO:0007669"/>
    <property type="project" value="TreeGrafter"/>
</dbReference>
<keyword evidence="3" id="KW-1185">Reference proteome</keyword>
<dbReference type="RefSeq" id="XP_002954804.1">
    <property type="nucleotide sequence ID" value="XM_002954758.1"/>
</dbReference>
<sequence length="559" mass="60513">MVVRLQADHWRLGTGSGDLLHLAAVRSYAINNQPTLKYVPVPEPEHDDFSGEPTTYPQLLKAIKSARGLRRLQHLLSAHSERFDAVHVAAAVACLPKLISYRTADLVDRSNTVVVPTPGLPRMRRKHGAQPKQTHLQEGGRLAARLDYMLPSHVHKFFPRQVACTIWAFGELRRMGVVDGMSSLPDVLLAVTKGDFEPLRVHGHGVDLAQILQGLAKLGYGDLQLVGKLVSLLEQRVESMQQRELQMSVWSLANLGYHSPGVYNQVADQLLRTGTAFLLPSGCSSAFWAYAKAGVTNRIDLFNVLAGSMLGQATLLAPQDAATTLWACSRLGYHNTHLITTLCDAVVRNLATCSDLEVSSVAESLARLGHRHQGLMDTLATAILAEPVIGAHPTCIARVLFAYGKLGCRSPRDVELASVLAAALVPQLPVVREDTLAMACKGLAMFGYKDQRVLAAFGSRAERLLPDCSEAHLLPVLRLLGSAGCQHYQLAVASARHLQAVILPSSKRCSASAAVEVLYLCARQGVEDPSAAAELMAFAAAREQELTPVDAARLFVIGQ</sequence>
<gene>
    <name evidence="2" type="ORF">VOLCADRAFT_95640</name>
</gene>
<dbReference type="InterPro" id="IPR050870">
    <property type="entry name" value="FAST_kinase"/>
</dbReference>
<feature type="domain" description="DUF6832" evidence="1">
    <location>
        <begin position="286"/>
        <end position="369"/>
    </location>
</feature>
<dbReference type="OrthoDB" id="533340at2759"/>
<dbReference type="InParanoid" id="D8U7V1"/>
<dbReference type="GeneID" id="9621478"/>
<dbReference type="GO" id="GO:0035770">
    <property type="term" value="C:ribonucleoprotein granule"/>
    <property type="evidence" value="ECO:0007669"/>
    <property type="project" value="TreeGrafter"/>
</dbReference>
<accession>D8U7V1</accession>
<dbReference type="PANTHER" id="PTHR21228">
    <property type="entry name" value="FAST LEU-RICH DOMAIN-CONTAINING"/>
    <property type="match status" value="1"/>
</dbReference>
<dbReference type="GO" id="GO:0005759">
    <property type="term" value="C:mitochondrial matrix"/>
    <property type="evidence" value="ECO:0007669"/>
    <property type="project" value="TreeGrafter"/>
</dbReference>
<dbReference type="GO" id="GO:0000963">
    <property type="term" value="P:mitochondrial RNA processing"/>
    <property type="evidence" value="ECO:0007669"/>
    <property type="project" value="TreeGrafter"/>
</dbReference>
<feature type="non-terminal residue" evidence="2">
    <location>
        <position position="559"/>
    </location>
</feature>
<dbReference type="PANTHER" id="PTHR21228:SF40">
    <property type="entry name" value="LD45607P"/>
    <property type="match status" value="1"/>
</dbReference>
<evidence type="ECO:0000313" key="3">
    <source>
        <dbReference type="Proteomes" id="UP000001058"/>
    </source>
</evidence>
<dbReference type="InterPro" id="IPR049235">
    <property type="entry name" value="DUF6832"/>
</dbReference>
<dbReference type="EMBL" id="GL378366">
    <property type="protein sequence ID" value="EFJ44210.1"/>
    <property type="molecule type" value="Genomic_DNA"/>
</dbReference>
<dbReference type="GO" id="GO:0009507">
    <property type="term" value="C:chloroplast"/>
    <property type="evidence" value="ECO:0007669"/>
    <property type="project" value="GOC"/>
</dbReference>
<dbReference type="GO" id="GO:1901259">
    <property type="term" value="P:chloroplast rRNA processing"/>
    <property type="evidence" value="ECO:0007669"/>
    <property type="project" value="TreeGrafter"/>
</dbReference>
<organism evidence="3">
    <name type="scientific">Volvox carteri f. nagariensis</name>
    <dbReference type="NCBI Taxonomy" id="3068"/>
    <lineage>
        <taxon>Eukaryota</taxon>
        <taxon>Viridiplantae</taxon>
        <taxon>Chlorophyta</taxon>
        <taxon>core chlorophytes</taxon>
        <taxon>Chlorophyceae</taxon>
        <taxon>CS clade</taxon>
        <taxon>Chlamydomonadales</taxon>
        <taxon>Volvocaceae</taxon>
        <taxon>Volvox</taxon>
    </lineage>
</organism>
<dbReference type="AlphaFoldDB" id="D8U7V1"/>
<proteinExistence type="predicted"/>
<dbReference type="KEGG" id="vcn:VOLCADRAFT_95640"/>
<reference evidence="2 3" key="1">
    <citation type="journal article" date="2010" name="Science">
        <title>Genomic analysis of organismal complexity in the multicellular green alga Volvox carteri.</title>
        <authorList>
            <person name="Prochnik S.E."/>
            <person name="Umen J."/>
            <person name="Nedelcu A.M."/>
            <person name="Hallmann A."/>
            <person name="Miller S.M."/>
            <person name="Nishii I."/>
            <person name="Ferris P."/>
            <person name="Kuo A."/>
            <person name="Mitros T."/>
            <person name="Fritz-Laylin L.K."/>
            <person name="Hellsten U."/>
            <person name="Chapman J."/>
            <person name="Simakov O."/>
            <person name="Rensing S.A."/>
            <person name="Terry A."/>
            <person name="Pangilinan J."/>
            <person name="Kapitonov V."/>
            <person name="Jurka J."/>
            <person name="Salamov A."/>
            <person name="Shapiro H."/>
            <person name="Schmutz J."/>
            <person name="Grimwood J."/>
            <person name="Lindquist E."/>
            <person name="Lucas S."/>
            <person name="Grigoriev I.V."/>
            <person name="Schmitt R."/>
            <person name="Kirk D."/>
            <person name="Rokhsar D.S."/>
        </authorList>
    </citation>
    <scope>NUCLEOTIDE SEQUENCE [LARGE SCALE GENOMIC DNA]</scope>
    <source>
        <strain evidence="3">f. Nagariensis / Eve</strain>
    </source>
</reference>
<evidence type="ECO:0000259" key="1">
    <source>
        <dbReference type="Pfam" id="PF20725"/>
    </source>
</evidence>
<name>D8U7V1_VOLCA</name>
<dbReference type="Pfam" id="PF20725">
    <property type="entry name" value="DUF6832"/>
    <property type="match status" value="1"/>
</dbReference>
<dbReference type="GO" id="GO:0044528">
    <property type="term" value="P:regulation of mitochondrial mRNA stability"/>
    <property type="evidence" value="ECO:0007669"/>
    <property type="project" value="TreeGrafter"/>
</dbReference>